<comment type="subcellular location">
    <subcellularLocation>
        <location evidence="5">Cytoplasm</location>
    </subcellularLocation>
    <text evidence="5">Localizes to the division site, in a FtsZ-dependent manner.</text>
</comment>
<dbReference type="HAMAP" id="MF_01197">
    <property type="entry name" value="SepF"/>
    <property type="match status" value="1"/>
</dbReference>
<gene>
    <name evidence="5 6" type="primary">sepF</name>
    <name evidence="6" type="ORF">GCU69_26090</name>
</gene>
<dbReference type="Proteomes" id="UP000621266">
    <property type="component" value="Unassembled WGS sequence"/>
</dbReference>
<comment type="subunit">
    <text evidence="5">Homodimer. Interacts with FtsZ.</text>
</comment>
<dbReference type="Gene3D" id="3.30.110.150">
    <property type="entry name" value="SepF-like protein"/>
    <property type="match status" value="1"/>
</dbReference>
<evidence type="ECO:0000313" key="6">
    <source>
        <dbReference type="EMBL" id="KAF4406219.1"/>
    </source>
</evidence>
<keyword evidence="5" id="KW-0963">Cytoplasm</keyword>
<evidence type="ECO:0000256" key="1">
    <source>
        <dbReference type="ARBA" id="ARBA00022618"/>
    </source>
</evidence>
<evidence type="ECO:0000313" key="7">
    <source>
        <dbReference type="Proteomes" id="UP000621266"/>
    </source>
</evidence>
<dbReference type="InterPro" id="IPR038594">
    <property type="entry name" value="SepF-like_sf"/>
</dbReference>
<keyword evidence="2 5" id="KW-0717">Septation</keyword>
<keyword evidence="1 5" id="KW-0132">Cell division</keyword>
<protein>
    <recommendedName>
        <fullName evidence="5">Cell division protein SepF</fullName>
    </recommendedName>
</protein>
<evidence type="ECO:0000256" key="3">
    <source>
        <dbReference type="ARBA" id="ARBA00023306"/>
    </source>
</evidence>
<dbReference type="PANTHER" id="PTHR35798">
    <property type="entry name" value="CELL DIVISION PROTEIN SEPF"/>
    <property type="match status" value="1"/>
</dbReference>
<dbReference type="GO" id="GO:0051301">
    <property type="term" value="P:cell division"/>
    <property type="evidence" value="ECO:0007669"/>
    <property type="project" value="UniProtKB-KW"/>
</dbReference>
<comment type="caution">
    <text evidence="6">The sequence shown here is derived from an EMBL/GenBank/DDBJ whole genome shotgun (WGS) entry which is preliminary data.</text>
</comment>
<comment type="function">
    <text evidence="4 5">Cell division protein that is part of the divisome complex and is recruited early to the Z-ring. Probably stimulates Z-ring formation, perhaps through the cross-linking of FtsZ protofilaments. Its function overlaps with FtsA.</text>
</comment>
<proteinExistence type="inferred from homology"/>
<keyword evidence="3 5" id="KW-0131">Cell cycle</keyword>
<sequence length="146" mass="16086">MGSVRKASAWLGLVDENDDERYYDDDYTEGPEPRDVWVTDPRVRVAEEAAQEQGRRIATITPDGFRDARAIGELFREGVPVIVNLTAMDPSDAKRVVDFAAGLIFGLRGSIDRVATRVFLLTPSDYRIVSGEAAGRTSDGGFFNQS</sequence>
<dbReference type="PANTHER" id="PTHR35798:SF1">
    <property type="entry name" value="CELL DIVISION PROTEIN SEPF"/>
    <property type="match status" value="1"/>
</dbReference>
<organism evidence="6 7">
    <name type="scientific">Streptomyces lycii</name>
    <dbReference type="NCBI Taxonomy" id="2654337"/>
    <lineage>
        <taxon>Bacteria</taxon>
        <taxon>Bacillati</taxon>
        <taxon>Actinomycetota</taxon>
        <taxon>Actinomycetes</taxon>
        <taxon>Kitasatosporales</taxon>
        <taxon>Streptomycetaceae</taxon>
        <taxon>Streptomyces</taxon>
    </lineage>
</organism>
<keyword evidence="7" id="KW-1185">Reference proteome</keyword>
<evidence type="ECO:0000256" key="5">
    <source>
        <dbReference type="HAMAP-Rule" id="MF_01197"/>
    </source>
</evidence>
<evidence type="ECO:0000256" key="2">
    <source>
        <dbReference type="ARBA" id="ARBA00023210"/>
    </source>
</evidence>
<comment type="similarity">
    <text evidence="5">Belongs to the SepF family.</text>
</comment>
<dbReference type="EMBL" id="WHPN01000378">
    <property type="protein sequence ID" value="KAF4406219.1"/>
    <property type="molecule type" value="Genomic_DNA"/>
</dbReference>
<dbReference type="RefSeq" id="WP_156207320.1">
    <property type="nucleotide sequence ID" value="NZ_WHPN01000378.1"/>
</dbReference>
<dbReference type="InterPro" id="IPR023052">
    <property type="entry name" value="Cell_div_SepF"/>
</dbReference>
<evidence type="ECO:0000256" key="4">
    <source>
        <dbReference type="ARBA" id="ARBA00044936"/>
    </source>
</evidence>
<accession>A0ABQ7FEX5</accession>
<dbReference type="Pfam" id="PF04472">
    <property type="entry name" value="SepF"/>
    <property type="match status" value="1"/>
</dbReference>
<reference evidence="6 7" key="1">
    <citation type="submission" date="2019-10" db="EMBL/GenBank/DDBJ databases">
        <title>Streptomyces tenebrisbrunneis sp.nov., an endogenous actinomycete isolated from of Lycium ruthenicum.</title>
        <authorList>
            <person name="Ma L."/>
        </authorList>
    </citation>
    <scope>NUCLEOTIDE SEQUENCE [LARGE SCALE GENOMIC DNA]</scope>
    <source>
        <strain evidence="6 7">TRM 66187</strain>
    </source>
</reference>
<dbReference type="InterPro" id="IPR007561">
    <property type="entry name" value="Cell_div_SepF/SepF-rel"/>
</dbReference>
<name>A0ABQ7FEX5_9ACTN</name>